<keyword evidence="3" id="KW-0560">Oxidoreductase</keyword>
<sequence>MTGQPVRLGAVLPQAEIRPSDPGAVVGFTQGLEAAGYVDLLVFEHVLGADSASRPDWTGYYDHTVPFLEPLVLFAHLGALTSLSFMTDVLVLPQRQTALVAKQTATLDVLLGAGAGAGTGTGAGGGSAGTGGGRLRLGVGIGWNEVEYDALGVAFRSRARRLEEQIPLLRALWTQPVVAHAGAFDTIDRAGIEPRPPSGAIPIWVGCGDAPAALERVGRLADGWIPHPALGDGERLAAAWALVRSAARDAGRDPGTVGLQGHVVLRGGTPAQAAGRLGRWLELGASHIAVNTLEAGLAWPQAHADVHAEIADHWKTLNGSA</sequence>
<keyword evidence="2" id="KW-0288">FMN</keyword>
<evidence type="ECO:0000256" key="2">
    <source>
        <dbReference type="ARBA" id="ARBA00022643"/>
    </source>
</evidence>
<evidence type="ECO:0000259" key="5">
    <source>
        <dbReference type="Pfam" id="PF00296"/>
    </source>
</evidence>
<protein>
    <submittedName>
        <fullName evidence="6">LLM class flavin-dependent oxidoreductase</fullName>
    </submittedName>
</protein>
<reference evidence="6 7" key="1">
    <citation type="submission" date="2022-04" db="EMBL/GenBank/DDBJ databases">
        <title>Genome diversity in the genus Frankia.</title>
        <authorList>
            <person name="Carlos-Shanley C."/>
            <person name="Hahn D."/>
        </authorList>
    </citation>
    <scope>NUCLEOTIDE SEQUENCE [LARGE SCALE GENOMIC DNA]</scope>
    <source>
        <strain evidence="6 7">Ag45/Mut15</strain>
    </source>
</reference>
<dbReference type="InterPro" id="IPR036661">
    <property type="entry name" value="Luciferase-like_sf"/>
</dbReference>
<dbReference type="RefSeq" id="WP_248825401.1">
    <property type="nucleotide sequence ID" value="NZ_JALKFT010000014.1"/>
</dbReference>
<accession>A0ABT0K1H6</accession>
<dbReference type="SUPFAM" id="SSF51679">
    <property type="entry name" value="Bacterial luciferase-like"/>
    <property type="match status" value="1"/>
</dbReference>
<dbReference type="Proteomes" id="UP001201873">
    <property type="component" value="Unassembled WGS sequence"/>
</dbReference>
<evidence type="ECO:0000256" key="3">
    <source>
        <dbReference type="ARBA" id="ARBA00023002"/>
    </source>
</evidence>
<proteinExistence type="predicted"/>
<evidence type="ECO:0000256" key="1">
    <source>
        <dbReference type="ARBA" id="ARBA00022630"/>
    </source>
</evidence>
<keyword evidence="4" id="KW-0503">Monooxygenase</keyword>
<name>A0ABT0K1H6_9ACTN</name>
<evidence type="ECO:0000313" key="7">
    <source>
        <dbReference type="Proteomes" id="UP001201873"/>
    </source>
</evidence>
<dbReference type="EMBL" id="JALKFT010000014">
    <property type="protein sequence ID" value="MCK9877113.1"/>
    <property type="molecule type" value="Genomic_DNA"/>
</dbReference>
<evidence type="ECO:0000256" key="4">
    <source>
        <dbReference type="ARBA" id="ARBA00023033"/>
    </source>
</evidence>
<feature type="domain" description="Luciferase-like" evidence="5">
    <location>
        <begin position="132"/>
        <end position="277"/>
    </location>
</feature>
<keyword evidence="7" id="KW-1185">Reference proteome</keyword>
<dbReference type="Gene3D" id="3.20.20.30">
    <property type="entry name" value="Luciferase-like domain"/>
    <property type="match status" value="1"/>
</dbReference>
<dbReference type="Pfam" id="PF00296">
    <property type="entry name" value="Bac_luciferase"/>
    <property type="match status" value="1"/>
</dbReference>
<keyword evidence="1" id="KW-0285">Flavoprotein</keyword>
<organism evidence="6 7">
    <name type="scientific">Frankia umida</name>
    <dbReference type="NCBI Taxonomy" id="573489"/>
    <lineage>
        <taxon>Bacteria</taxon>
        <taxon>Bacillati</taxon>
        <taxon>Actinomycetota</taxon>
        <taxon>Actinomycetes</taxon>
        <taxon>Frankiales</taxon>
        <taxon>Frankiaceae</taxon>
        <taxon>Frankia</taxon>
    </lineage>
</organism>
<dbReference type="InterPro" id="IPR011251">
    <property type="entry name" value="Luciferase-like_dom"/>
</dbReference>
<dbReference type="PANTHER" id="PTHR42847">
    <property type="entry name" value="ALKANESULFONATE MONOOXYGENASE"/>
    <property type="match status" value="1"/>
</dbReference>
<dbReference type="InterPro" id="IPR050172">
    <property type="entry name" value="SsuD_RutA_monooxygenase"/>
</dbReference>
<dbReference type="CDD" id="cd01097">
    <property type="entry name" value="Tetrahydromethanopterin_reductase"/>
    <property type="match status" value="1"/>
</dbReference>
<dbReference type="PANTHER" id="PTHR42847:SF4">
    <property type="entry name" value="ALKANESULFONATE MONOOXYGENASE-RELATED"/>
    <property type="match status" value="1"/>
</dbReference>
<comment type="caution">
    <text evidence="6">The sequence shown here is derived from an EMBL/GenBank/DDBJ whole genome shotgun (WGS) entry which is preliminary data.</text>
</comment>
<evidence type="ECO:0000313" key="6">
    <source>
        <dbReference type="EMBL" id="MCK9877113.1"/>
    </source>
</evidence>
<gene>
    <name evidence="6" type="ORF">MXD59_15245</name>
</gene>